<feature type="domain" description="CusB-like barrel-sandwich hybrid" evidence="6">
    <location>
        <begin position="125"/>
        <end position="241"/>
    </location>
</feature>
<feature type="signal peptide" evidence="3">
    <location>
        <begin position="1"/>
        <end position="22"/>
    </location>
</feature>
<organism evidence="9 10">
    <name type="scientific">Sinimarinibacterium thermocellulolyticum</name>
    <dbReference type="NCBI Taxonomy" id="3170016"/>
    <lineage>
        <taxon>Bacteria</taxon>
        <taxon>Pseudomonadati</taxon>
        <taxon>Pseudomonadota</taxon>
        <taxon>Gammaproteobacteria</taxon>
        <taxon>Nevskiales</taxon>
        <taxon>Nevskiaceae</taxon>
        <taxon>Sinimarinibacterium</taxon>
    </lineage>
</organism>
<dbReference type="Proteomes" id="UP001465331">
    <property type="component" value="Unassembled WGS sequence"/>
</dbReference>
<evidence type="ECO:0000256" key="1">
    <source>
        <dbReference type="ARBA" id="ARBA00009477"/>
    </source>
</evidence>
<feature type="chain" id="PRO_5047025853" evidence="3">
    <location>
        <begin position="23"/>
        <end position="413"/>
    </location>
</feature>
<keyword evidence="2" id="KW-0813">Transport</keyword>
<sequence length="413" mass="44784">MKTFPILAVSLVVVCAAGGAWWAAQRHVHEPVAEIGDDGAVYWTCAMHPEVRMDAPGNCPICGMRLVQKRAAARAAAAHDTLPTVEVAAQMVQRLGIRTALVERGRFWQRVDTVGRVEVDARRIRTLESRAVGWIEQQRVHAVGERVRAGETLAGVFAPELYAAQQELLLAHRSGDEALQSAARTRLQLLGADTAQIDAILRRGEAQRALPLLAPADGIVLDLDVHEGRQIAPGMPLARIADLSQVWIIAEIPEAQLGRITEGRPAEVRFAALPGQVFQGRIDYLYPGVDAVTRTARVRIVLDNPQWRLTPGMYAEVTLFGGARDDVLMVPSEALIRTGTRSVVILALDDRHFRPVEVVAGDERDGRTVILDGLKAGQRIVVSGQFLIDAEASLRGAFGRMAPAHAQATGDGP</sequence>
<dbReference type="Gene3D" id="2.40.50.100">
    <property type="match status" value="1"/>
</dbReference>
<dbReference type="Pfam" id="PF25954">
    <property type="entry name" value="Beta-barrel_RND_2"/>
    <property type="match status" value="1"/>
</dbReference>
<dbReference type="InterPro" id="IPR051909">
    <property type="entry name" value="MFP_Cation_Efflux"/>
</dbReference>
<accession>A0ABV2A9P0</accession>
<keyword evidence="3" id="KW-0732">Signal</keyword>
<keyword evidence="10" id="KW-1185">Reference proteome</keyword>
<evidence type="ECO:0000313" key="10">
    <source>
        <dbReference type="Proteomes" id="UP001465331"/>
    </source>
</evidence>
<name>A0ABV2A9P0_9GAMM</name>
<evidence type="ECO:0000256" key="3">
    <source>
        <dbReference type="SAM" id="SignalP"/>
    </source>
</evidence>
<dbReference type="InterPro" id="IPR045800">
    <property type="entry name" value="HMBD"/>
</dbReference>
<dbReference type="SUPFAM" id="SSF111369">
    <property type="entry name" value="HlyD-like secretion proteins"/>
    <property type="match status" value="1"/>
</dbReference>
<protein>
    <submittedName>
        <fullName evidence="9">Efflux RND transporter periplasmic adaptor subunit</fullName>
    </submittedName>
</protein>
<dbReference type="InterPro" id="IPR058791">
    <property type="entry name" value="3HB_CusB"/>
</dbReference>
<dbReference type="Pfam" id="PF19335">
    <property type="entry name" value="HMBD"/>
    <property type="match status" value="1"/>
</dbReference>
<dbReference type="NCBIfam" id="TIGR01730">
    <property type="entry name" value="RND_mfp"/>
    <property type="match status" value="1"/>
</dbReference>
<dbReference type="PANTHER" id="PTHR30097">
    <property type="entry name" value="CATION EFFLUX SYSTEM PROTEIN CUSB"/>
    <property type="match status" value="1"/>
</dbReference>
<dbReference type="Pfam" id="PF25919">
    <property type="entry name" value="BSH_CusB"/>
    <property type="match status" value="1"/>
</dbReference>
<comment type="caution">
    <text evidence="9">The sequence shown here is derived from an EMBL/GenBank/DDBJ whole genome shotgun (WGS) entry which is preliminary data.</text>
</comment>
<evidence type="ECO:0000313" key="9">
    <source>
        <dbReference type="EMBL" id="MES0873972.1"/>
    </source>
</evidence>
<dbReference type="EMBL" id="JBEPIJ010000007">
    <property type="protein sequence ID" value="MES0873972.1"/>
    <property type="molecule type" value="Genomic_DNA"/>
</dbReference>
<dbReference type="InterPro" id="IPR058790">
    <property type="entry name" value="BSH_CusB"/>
</dbReference>
<feature type="domain" description="CusB-like beta-barrel" evidence="7">
    <location>
        <begin position="245"/>
        <end position="319"/>
    </location>
</feature>
<dbReference type="Pfam" id="PF25975">
    <property type="entry name" value="CzcB_C"/>
    <property type="match status" value="1"/>
</dbReference>
<dbReference type="Gene3D" id="2.40.30.170">
    <property type="match status" value="1"/>
</dbReference>
<feature type="domain" description="CusB-like three alpha-helical bundle" evidence="5">
    <location>
        <begin position="160"/>
        <end position="208"/>
    </location>
</feature>
<evidence type="ECO:0000259" key="5">
    <source>
        <dbReference type="Pfam" id="PF25869"/>
    </source>
</evidence>
<dbReference type="Gene3D" id="2.40.420.20">
    <property type="match status" value="1"/>
</dbReference>
<dbReference type="PANTHER" id="PTHR30097:SF15">
    <property type="entry name" value="CATION EFFLUX SYSTEM PROTEIN CUSB"/>
    <property type="match status" value="1"/>
</dbReference>
<comment type="similarity">
    <text evidence="1">Belongs to the membrane fusion protein (MFP) (TC 8.A.1) family.</text>
</comment>
<evidence type="ECO:0000259" key="7">
    <source>
        <dbReference type="Pfam" id="PF25954"/>
    </source>
</evidence>
<dbReference type="Pfam" id="PF25869">
    <property type="entry name" value="3HB_CusB"/>
    <property type="match status" value="1"/>
</dbReference>
<dbReference type="InterPro" id="IPR058649">
    <property type="entry name" value="CzcB_C"/>
</dbReference>
<feature type="domain" description="Heavy metal binding" evidence="4">
    <location>
        <begin position="42"/>
        <end position="69"/>
    </location>
</feature>
<reference evidence="9 10" key="1">
    <citation type="submission" date="2024-06" db="EMBL/GenBank/DDBJ databases">
        <authorList>
            <person name="Li Z."/>
            <person name="Jiang Y."/>
        </authorList>
    </citation>
    <scope>NUCLEOTIDE SEQUENCE [LARGE SCALE GENOMIC DNA]</scope>
    <source>
        <strain evidence="9 10">HSW-8</strain>
    </source>
</reference>
<evidence type="ECO:0000256" key="2">
    <source>
        <dbReference type="ARBA" id="ARBA00022448"/>
    </source>
</evidence>
<proteinExistence type="inferred from homology"/>
<dbReference type="Gene3D" id="6.10.140.730">
    <property type="match status" value="1"/>
</dbReference>
<evidence type="ECO:0000259" key="6">
    <source>
        <dbReference type="Pfam" id="PF25919"/>
    </source>
</evidence>
<dbReference type="InterPro" id="IPR006143">
    <property type="entry name" value="RND_pump_MFP"/>
</dbReference>
<dbReference type="RefSeq" id="WP_352888888.1">
    <property type="nucleotide sequence ID" value="NZ_JBEPIJ010000007.1"/>
</dbReference>
<evidence type="ECO:0000259" key="4">
    <source>
        <dbReference type="Pfam" id="PF19335"/>
    </source>
</evidence>
<gene>
    <name evidence="9" type="ORF">ABSH63_08155</name>
</gene>
<feature type="domain" description="CzcB-like C-terminal circularly permuted SH3-like" evidence="8">
    <location>
        <begin position="328"/>
        <end position="388"/>
    </location>
</feature>
<dbReference type="InterPro" id="IPR058792">
    <property type="entry name" value="Beta-barrel_RND_2"/>
</dbReference>
<evidence type="ECO:0000259" key="8">
    <source>
        <dbReference type="Pfam" id="PF25975"/>
    </source>
</evidence>